<organism evidence="1 2">
    <name type="scientific">Methylocaldum szegediense</name>
    <dbReference type="NCBI Taxonomy" id="73780"/>
    <lineage>
        <taxon>Bacteria</taxon>
        <taxon>Pseudomonadati</taxon>
        <taxon>Pseudomonadota</taxon>
        <taxon>Gammaproteobacteria</taxon>
        <taxon>Methylococcales</taxon>
        <taxon>Methylococcaceae</taxon>
        <taxon>Methylocaldum</taxon>
    </lineage>
</organism>
<evidence type="ECO:0000313" key="1">
    <source>
        <dbReference type="EMBL" id="CAI8893451.1"/>
    </source>
</evidence>
<keyword evidence="2" id="KW-1185">Reference proteome</keyword>
<gene>
    <name evidence="1" type="ORF">MSZNOR_3292</name>
</gene>
<evidence type="ECO:0000313" key="2">
    <source>
        <dbReference type="Proteomes" id="UP001162030"/>
    </source>
</evidence>
<reference evidence="1 2" key="1">
    <citation type="submission" date="2023-03" db="EMBL/GenBank/DDBJ databases">
        <authorList>
            <person name="Pearce D."/>
        </authorList>
    </citation>
    <scope>NUCLEOTIDE SEQUENCE [LARGE SCALE GENOMIC DNA]</scope>
    <source>
        <strain evidence="1">Msz</strain>
    </source>
</reference>
<protein>
    <submittedName>
        <fullName evidence="1">Uncharacterized protein</fullName>
    </submittedName>
</protein>
<dbReference type="Proteomes" id="UP001162030">
    <property type="component" value="Chromosome"/>
</dbReference>
<name>A0ABN8X5R0_9GAMM</name>
<sequence>MRHILSVAPGRFSESQTSSSLSLKILSGPGVFCPGPKYFDSCSYACLTEVSHSLKFLREKMLRNRRKPFDVCLDKV</sequence>
<dbReference type="EMBL" id="OX458333">
    <property type="protein sequence ID" value="CAI8893451.1"/>
    <property type="molecule type" value="Genomic_DNA"/>
</dbReference>
<proteinExistence type="predicted"/>
<accession>A0ABN8X5R0</accession>